<accession>A0ABU4C670</accession>
<name>A0ABU4C670_RHOGO</name>
<dbReference type="EMBL" id="JAWLKB010000076">
    <property type="protein sequence ID" value="MDV6271751.1"/>
    <property type="molecule type" value="Genomic_DNA"/>
</dbReference>
<dbReference type="Proteomes" id="UP001185927">
    <property type="component" value="Unassembled WGS sequence"/>
</dbReference>
<reference evidence="1 2" key="1">
    <citation type="submission" date="2023-10" db="EMBL/GenBank/DDBJ databases">
        <title>Development of a sustainable strategy for remediation of hydrocarbon-contaminated territories based on the waste exchange concept.</title>
        <authorList>
            <person name="Krivoruchko A."/>
        </authorList>
    </citation>
    <scope>NUCLEOTIDE SEQUENCE [LARGE SCALE GENOMIC DNA]</scope>
    <source>
        <strain evidence="1 2">IEGM 1203</strain>
    </source>
</reference>
<evidence type="ECO:0000313" key="2">
    <source>
        <dbReference type="Proteomes" id="UP001185927"/>
    </source>
</evidence>
<proteinExistence type="predicted"/>
<keyword evidence="2" id="KW-1185">Reference proteome</keyword>
<sequence>MAEPSVMGSADRRGVGKTDDLDAARIARSVLYVDVDRLRRPRADGSWVAIAHLSWSLANS</sequence>
<comment type="caution">
    <text evidence="1">The sequence shown here is derived from an EMBL/GenBank/DDBJ whole genome shotgun (WGS) entry which is preliminary data.</text>
</comment>
<organism evidence="1 2">
    <name type="scientific">Rhodococcus globerulus</name>
    <dbReference type="NCBI Taxonomy" id="33008"/>
    <lineage>
        <taxon>Bacteria</taxon>
        <taxon>Bacillati</taxon>
        <taxon>Actinomycetota</taxon>
        <taxon>Actinomycetes</taxon>
        <taxon>Mycobacteriales</taxon>
        <taxon>Nocardiaceae</taxon>
        <taxon>Rhodococcus</taxon>
    </lineage>
</organism>
<gene>
    <name evidence="1" type="ORF">R3Q16_34765</name>
</gene>
<evidence type="ECO:0000313" key="1">
    <source>
        <dbReference type="EMBL" id="MDV6271751.1"/>
    </source>
</evidence>
<protein>
    <recommendedName>
        <fullName evidence="3">Transposase</fullName>
    </recommendedName>
</protein>
<evidence type="ECO:0008006" key="3">
    <source>
        <dbReference type="Google" id="ProtNLM"/>
    </source>
</evidence>